<organism evidence="1">
    <name type="scientific">marine metagenome</name>
    <dbReference type="NCBI Taxonomy" id="408172"/>
    <lineage>
        <taxon>unclassified sequences</taxon>
        <taxon>metagenomes</taxon>
        <taxon>ecological metagenomes</taxon>
    </lineage>
</organism>
<dbReference type="AlphaFoldDB" id="A0A381PRG8"/>
<reference evidence="1" key="1">
    <citation type="submission" date="2018-05" db="EMBL/GenBank/DDBJ databases">
        <authorList>
            <person name="Lanie J.A."/>
            <person name="Ng W.-L."/>
            <person name="Kazmierczak K.M."/>
            <person name="Andrzejewski T.M."/>
            <person name="Davidsen T.M."/>
            <person name="Wayne K.J."/>
            <person name="Tettelin H."/>
            <person name="Glass J.I."/>
            <person name="Rusch D."/>
            <person name="Podicherti R."/>
            <person name="Tsui H.-C.T."/>
            <person name="Winkler M.E."/>
        </authorList>
    </citation>
    <scope>NUCLEOTIDE SEQUENCE</scope>
</reference>
<evidence type="ECO:0000313" key="1">
    <source>
        <dbReference type="EMBL" id="SUZ68657.1"/>
    </source>
</evidence>
<proteinExistence type="predicted"/>
<gene>
    <name evidence="1" type="ORF">METZ01_LOCUS21511</name>
</gene>
<protein>
    <submittedName>
        <fullName evidence="1">Uncharacterized protein</fullName>
    </submittedName>
</protein>
<name>A0A381PRG8_9ZZZZ</name>
<accession>A0A381PRG8</accession>
<sequence>MGVPGLSHEHRRTRPLPIANADVIHNAVASNYLFCSFPRNVTTSSANDDR</sequence>
<dbReference type="EMBL" id="UINC01001039">
    <property type="protein sequence ID" value="SUZ68657.1"/>
    <property type="molecule type" value="Genomic_DNA"/>
</dbReference>